<sequence>MASNVVITTKQPHHGGVEVRKDKNLSMPAWPARLSQIALGYFTRRWDRLDIEETPNSVKRDLGFLDGRAPYREEDRMH</sequence>
<comment type="caution">
    <text evidence="2">The sequence shown here is derived from an EMBL/GenBank/DDBJ whole genome shotgun (WGS) entry which is preliminary data.</text>
</comment>
<name>A0A5B0W354_RHITR</name>
<dbReference type="AlphaFoldDB" id="A0A5B0W354"/>
<organism evidence="2 3">
    <name type="scientific">Rhizobium tropici</name>
    <dbReference type="NCBI Taxonomy" id="398"/>
    <lineage>
        <taxon>Bacteria</taxon>
        <taxon>Pseudomonadati</taxon>
        <taxon>Pseudomonadota</taxon>
        <taxon>Alphaproteobacteria</taxon>
        <taxon>Hyphomicrobiales</taxon>
        <taxon>Rhizobiaceae</taxon>
        <taxon>Rhizobium/Agrobacterium group</taxon>
        <taxon>Rhizobium</taxon>
    </lineage>
</organism>
<evidence type="ECO:0000313" key="3">
    <source>
        <dbReference type="Proteomes" id="UP000323608"/>
    </source>
</evidence>
<evidence type="ECO:0000313" key="2">
    <source>
        <dbReference type="EMBL" id="KAA1181227.1"/>
    </source>
</evidence>
<protein>
    <submittedName>
        <fullName evidence="2">Uncharacterized protein</fullName>
    </submittedName>
</protein>
<reference evidence="2 3" key="1">
    <citation type="submission" date="2019-07" db="EMBL/GenBank/DDBJ databases">
        <title>The Draft Genome Sequence of Rhizobium tropici SARCC-755 Associated with Superior Nodulation on Pigeonpea (Cajanus cajan (L.) Millsp.).</title>
        <authorList>
            <person name="Bopape F.L."/>
            <person name="Hassen A.I."/>
            <person name="Swanevelder Z.H."/>
            <person name="Gwata E.T."/>
        </authorList>
    </citation>
    <scope>NUCLEOTIDE SEQUENCE [LARGE SCALE GENOMIC DNA]</scope>
    <source>
        <strain evidence="2 3">SARCC-755</strain>
    </source>
</reference>
<dbReference type="EMBL" id="VNIP01000007">
    <property type="protein sequence ID" value="KAA1181227.1"/>
    <property type="molecule type" value="Genomic_DNA"/>
</dbReference>
<dbReference type="RefSeq" id="WP_149635041.1">
    <property type="nucleotide sequence ID" value="NZ_VNIP01000007.1"/>
</dbReference>
<dbReference type="OrthoDB" id="8420595at2"/>
<dbReference type="Proteomes" id="UP000323608">
    <property type="component" value="Unassembled WGS sequence"/>
</dbReference>
<gene>
    <name evidence="2" type="ORF">FP026_12965</name>
</gene>
<proteinExistence type="predicted"/>
<feature type="region of interest" description="Disordered" evidence="1">
    <location>
        <begin position="1"/>
        <end position="22"/>
    </location>
</feature>
<accession>A0A5B0W354</accession>
<feature type="compositionally biased region" description="Polar residues" evidence="1">
    <location>
        <begin position="1"/>
        <end position="10"/>
    </location>
</feature>
<evidence type="ECO:0000256" key="1">
    <source>
        <dbReference type="SAM" id="MobiDB-lite"/>
    </source>
</evidence>